<sequence>MDRLAVTVTFFFFLLFSSTTFAIALGIIDNTDAIIDKTDATAIDTKQNDAIVRDLSRNFPDPETKSNEAIFLPSSESKPVTFVDWKPINKFPVYDDAAAGEQSTEPETIINFVPINRRFGSRSPVRTMRPFGLGHRCRHHHHQMLKPLGPGFRGREVSYGDDMLISGGIKGMGPDPMFRGGVRQIPARWVRSHREGTRFPNLRKPMPMRPREDEEIWEKAETEPIEILSEQEKNYEEEHHHDHHHHEKGWFMGRVGKFLNHF</sequence>
<evidence type="ECO:0000256" key="1">
    <source>
        <dbReference type="SAM" id="SignalP"/>
    </source>
</evidence>
<dbReference type="AlphaFoldDB" id="A0A7J7C7I8"/>
<comment type="caution">
    <text evidence="2">The sequence shown here is derived from an EMBL/GenBank/DDBJ whole genome shotgun (WGS) entry which is preliminary data.</text>
</comment>
<protein>
    <submittedName>
        <fullName evidence="2">Uncharacterized protein</fullName>
    </submittedName>
</protein>
<dbReference type="EMBL" id="JAAARO010000020">
    <property type="protein sequence ID" value="KAF5730070.1"/>
    <property type="molecule type" value="Genomic_DNA"/>
</dbReference>
<reference evidence="2 3" key="1">
    <citation type="journal article" date="2020" name="Nat. Commun.">
        <title>Genome of Tripterygium wilfordii and identification of cytochrome P450 involved in triptolide biosynthesis.</title>
        <authorList>
            <person name="Tu L."/>
            <person name="Su P."/>
            <person name="Zhang Z."/>
            <person name="Gao L."/>
            <person name="Wang J."/>
            <person name="Hu T."/>
            <person name="Zhou J."/>
            <person name="Zhang Y."/>
            <person name="Zhao Y."/>
            <person name="Liu Y."/>
            <person name="Song Y."/>
            <person name="Tong Y."/>
            <person name="Lu Y."/>
            <person name="Yang J."/>
            <person name="Xu C."/>
            <person name="Jia M."/>
            <person name="Peters R.J."/>
            <person name="Huang L."/>
            <person name="Gao W."/>
        </authorList>
    </citation>
    <scope>NUCLEOTIDE SEQUENCE [LARGE SCALE GENOMIC DNA]</scope>
    <source>
        <strain evidence="3">cv. XIE 37</strain>
        <tissue evidence="2">Leaf</tissue>
    </source>
</reference>
<organism evidence="2 3">
    <name type="scientific">Tripterygium wilfordii</name>
    <name type="common">Thunder God vine</name>
    <dbReference type="NCBI Taxonomy" id="458696"/>
    <lineage>
        <taxon>Eukaryota</taxon>
        <taxon>Viridiplantae</taxon>
        <taxon>Streptophyta</taxon>
        <taxon>Embryophyta</taxon>
        <taxon>Tracheophyta</taxon>
        <taxon>Spermatophyta</taxon>
        <taxon>Magnoliopsida</taxon>
        <taxon>eudicotyledons</taxon>
        <taxon>Gunneridae</taxon>
        <taxon>Pentapetalae</taxon>
        <taxon>rosids</taxon>
        <taxon>fabids</taxon>
        <taxon>Celastrales</taxon>
        <taxon>Celastraceae</taxon>
        <taxon>Tripterygium</taxon>
    </lineage>
</organism>
<keyword evidence="3" id="KW-1185">Reference proteome</keyword>
<feature type="chain" id="PRO_5029510877" evidence="1">
    <location>
        <begin position="23"/>
        <end position="262"/>
    </location>
</feature>
<evidence type="ECO:0000313" key="2">
    <source>
        <dbReference type="EMBL" id="KAF5730070.1"/>
    </source>
</evidence>
<dbReference type="InParanoid" id="A0A7J7C7I8"/>
<proteinExistence type="predicted"/>
<keyword evidence="1" id="KW-0732">Signal</keyword>
<accession>A0A7J7C7I8</accession>
<name>A0A7J7C7I8_TRIWF</name>
<evidence type="ECO:0000313" key="3">
    <source>
        <dbReference type="Proteomes" id="UP000593562"/>
    </source>
</evidence>
<feature type="signal peptide" evidence="1">
    <location>
        <begin position="1"/>
        <end position="22"/>
    </location>
</feature>
<gene>
    <name evidence="2" type="ORF">HS088_TW20G00440</name>
</gene>
<dbReference type="Proteomes" id="UP000593562">
    <property type="component" value="Unassembled WGS sequence"/>
</dbReference>